<reference evidence="1 2" key="1">
    <citation type="submission" date="2016-06" db="EMBL/GenBank/DDBJ databases">
        <authorList>
            <person name="Kjaerup R.B."/>
            <person name="Dalgaard T.S."/>
            <person name="Juul-Madsen H.R."/>
        </authorList>
    </citation>
    <scope>NUCLEOTIDE SEQUENCE [LARGE SCALE GENOMIC DNA]</scope>
    <source>
        <strain evidence="1">3</strain>
    </source>
</reference>
<evidence type="ECO:0000313" key="1">
    <source>
        <dbReference type="EMBL" id="SBT06713.1"/>
    </source>
</evidence>
<protein>
    <submittedName>
        <fullName evidence="1">Uncharacterized protein</fullName>
    </submittedName>
</protein>
<name>A0A1A8XRX8_9PROT</name>
<dbReference type="EMBL" id="FLQX01000111">
    <property type="protein sequence ID" value="SBT06713.1"/>
    <property type="molecule type" value="Genomic_DNA"/>
</dbReference>
<organism evidence="1 2">
    <name type="scientific">Candidatus Accumulibacter aalborgensis</name>
    <dbReference type="NCBI Taxonomy" id="1860102"/>
    <lineage>
        <taxon>Bacteria</taxon>
        <taxon>Pseudomonadati</taxon>
        <taxon>Pseudomonadota</taxon>
        <taxon>Betaproteobacteria</taxon>
        <taxon>Candidatus Accumulibacter</taxon>
    </lineage>
</organism>
<accession>A0A1A8XRX8</accession>
<dbReference type="Proteomes" id="UP000199169">
    <property type="component" value="Unassembled WGS sequence"/>
</dbReference>
<gene>
    <name evidence="1" type="ORF">ACCAA_350098</name>
</gene>
<dbReference type="AlphaFoldDB" id="A0A1A8XRX8"/>
<proteinExistence type="predicted"/>
<keyword evidence="2" id="KW-1185">Reference proteome</keyword>
<evidence type="ECO:0000313" key="2">
    <source>
        <dbReference type="Proteomes" id="UP000199169"/>
    </source>
</evidence>
<sequence length="61" mass="6910">MLARDTYSAAKQRRHVGGVFLGLLGRLLFLRGQQRLLLLFLVALPDLAHDRTPGEHLQTQM</sequence>